<comment type="caution">
    <text evidence="1">The sequence shown here is derived from an EMBL/GenBank/DDBJ whole genome shotgun (WGS) entry which is preliminary data.</text>
</comment>
<accession>A0A9X1VQB5</accession>
<sequence>MNIFRILSSNDGSINEPNVSSFLAYLLDPIEDHGISSLLLQEFLSDIAEIDKNFLSKIKYNNRIADLSKYSGYSINIIPELTVNLEKKGKKKRRDIDIIIEIIDDKTTEIIYSICLENKITDSSIITNDSQLEDELKGLENYYLESNFKPEIYIIYLTPVPSNTSRNSFEKLNYAKKYHLYWDNHENSVFNKLIKIFNNERDGLIDPINNQSSYLIKSFLSFIKTNFKSYVEERKEKLEKKNYGKPVIDLLKDFSKTLNENEEYAINFIREKFSQYVLKVSEKELHKTTRNIHITRAIVNEKNRGHYNVKRVDDERNNIFRYSETTKKKIRLFNPEIDTKISIYFRGEDGIESMKIEEITYANKELS</sequence>
<dbReference type="AlphaFoldDB" id="A0A9X1VQB5"/>
<evidence type="ECO:0000313" key="1">
    <source>
        <dbReference type="EMBL" id="MCI2230283.1"/>
    </source>
</evidence>
<proteinExistence type="predicted"/>
<evidence type="ECO:0000313" key="2">
    <source>
        <dbReference type="Proteomes" id="UP001139369"/>
    </source>
</evidence>
<dbReference type="RefSeq" id="WP_242179393.1">
    <property type="nucleotide sequence ID" value="NZ_JAKQYM010000014.1"/>
</dbReference>
<name>A0A9X1VQB5_9FLAO</name>
<protein>
    <submittedName>
        <fullName evidence="1">PD-(D/E)XK nuclease family protein</fullName>
    </submittedName>
</protein>
<reference evidence="1" key="1">
    <citation type="submission" date="2022-02" db="EMBL/GenBank/DDBJ databases">
        <title>Polaribacter sp. MSW13, isolated from seawater.</title>
        <authorList>
            <person name="Kristyanto S."/>
            <person name="Jung J."/>
            <person name="Jeon C.O."/>
        </authorList>
    </citation>
    <scope>NUCLEOTIDE SEQUENCE</scope>
    <source>
        <strain evidence="1">MSW13</strain>
    </source>
</reference>
<dbReference type="EMBL" id="JAKQYM010000014">
    <property type="protein sequence ID" value="MCI2230283.1"/>
    <property type="molecule type" value="Genomic_DNA"/>
</dbReference>
<organism evidence="1 2">
    <name type="scientific">Polaribacter marinus</name>
    <dbReference type="NCBI Taxonomy" id="2916838"/>
    <lineage>
        <taxon>Bacteria</taxon>
        <taxon>Pseudomonadati</taxon>
        <taxon>Bacteroidota</taxon>
        <taxon>Flavobacteriia</taxon>
        <taxon>Flavobacteriales</taxon>
        <taxon>Flavobacteriaceae</taxon>
    </lineage>
</organism>
<dbReference type="Pfam" id="PF14281">
    <property type="entry name" value="PDDEXK_4"/>
    <property type="match status" value="1"/>
</dbReference>
<keyword evidence="2" id="KW-1185">Reference proteome</keyword>
<gene>
    <name evidence="1" type="ORF">MC378_13980</name>
</gene>
<dbReference type="Proteomes" id="UP001139369">
    <property type="component" value="Unassembled WGS sequence"/>
</dbReference>
<dbReference type="InterPro" id="IPR029470">
    <property type="entry name" value="PDDEXK_4"/>
</dbReference>